<evidence type="ECO:0000313" key="2">
    <source>
        <dbReference type="Proteomes" id="UP000545761"/>
    </source>
</evidence>
<evidence type="ECO:0008006" key="3">
    <source>
        <dbReference type="Google" id="ProtNLM"/>
    </source>
</evidence>
<dbReference type="RefSeq" id="WP_181662949.1">
    <property type="nucleotide sequence ID" value="NZ_JACEHE010000080.1"/>
</dbReference>
<evidence type="ECO:0000313" key="1">
    <source>
        <dbReference type="EMBL" id="MBA2952044.1"/>
    </source>
</evidence>
<dbReference type="Proteomes" id="UP000545761">
    <property type="component" value="Unassembled WGS sequence"/>
</dbReference>
<sequence>MVRRDRVDGVEYARRVNAAADLVEAGVPIAAAAHTMASRYGVSVRQARRYVEQAMATGRIQVPETSVVFTVKLPGSLAGQVRAHAREMDATISAVVARALVEFLDRDAPKGRAGR</sequence>
<comment type="caution">
    <text evidence="1">The sequence shown here is derived from an EMBL/GenBank/DDBJ whole genome shotgun (WGS) entry which is preliminary data.</text>
</comment>
<protein>
    <recommendedName>
        <fullName evidence="3">Ribbon-helix-helix protein, CopG family</fullName>
    </recommendedName>
</protein>
<organism evidence="1 2">
    <name type="scientific">Streptomyces himalayensis subsp. himalayensis</name>
    <dbReference type="NCBI Taxonomy" id="2756131"/>
    <lineage>
        <taxon>Bacteria</taxon>
        <taxon>Bacillati</taxon>
        <taxon>Actinomycetota</taxon>
        <taxon>Actinomycetes</taxon>
        <taxon>Kitasatosporales</taxon>
        <taxon>Streptomycetaceae</taxon>
        <taxon>Streptomyces</taxon>
        <taxon>Streptomyces himalayensis</taxon>
    </lineage>
</organism>
<gene>
    <name evidence="1" type="ORF">H1D24_41485</name>
</gene>
<dbReference type="AlphaFoldDB" id="A0A7W0DX41"/>
<accession>A0A7W0DX41</accession>
<dbReference type="EMBL" id="JACEHE010000080">
    <property type="protein sequence ID" value="MBA2952044.1"/>
    <property type="molecule type" value="Genomic_DNA"/>
</dbReference>
<reference evidence="1 2" key="1">
    <citation type="submission" date="2020-07" db="EMBL/GenBank/DDBJ databases">
        <title>Streptomyces isolated from Indian soil.</title>
        <authorList>
            <person name="Mandal S."/>
            <person name="Maiti P.K."/>
        </authorList>
    </citation>
    <scope>NUCLEOTIDE SEQUENCE [LARGE SCALE GENOMIC DNA]</scope>
    <source>
        <strain evidence="1 2">PSKA28</strain>
    </source>
</reference>
<name>A0A7W0DX41_9ACTN</name>
<proteinExistence type="predicted"/>